<dbReference type="STRING" id="378806.STAUR_1699"/>
<dbReference type="AlphaFoldDB" id="E3FQJ8"/>
<dbReference type="Pfam" id="PF12705">
    <property type="entry name" value="PDDEXK_1"/>
    <property type="match status" value="1"/>
</dbReference>
<evidence type="ECO:0000313" key="3">
    <source>
        <dbReference type="Proteomes" id="UP000001351"/>
    </source>
</evidence>
<reference evidence="2 3" key="1">
    <citation type="journal article" date="2011" name="Mol. Biol. Evol.">
        <title>Comparative genomic analysis of fruiting body formation in Myxococcales.</title>
        <authorList>
            <person name="Huntley S."/>
            <person name="Hamann N."/>
            <person name="Wegener-Feldbrugge S."/>
            <person name="Treuner-Lange A."/>
            <person name="Kube M."/>
            <person name="Reinhardt R."/>
            <person name="Klages S."/>
            <person name="Muller R."/>
            <person name="Ronning C.M."/>
            <person name="Nierman W.C."/>
            <person name="Sogaard-Andersen L."/>
        </authorList>
    </citation>
    <scope>NUCLEOTIDE SEQUENCE [LARGE SCALE GENOMIC DNA]</scope>
    <source>
        <strain evidence="2 3">DW4/3-1</strain>
    </source>
</reference>
<gene>
    <name evidence="2" type="ordered locus">STAUR_1699</name>
</gene>
<dbReference type="OrthoDB" id="12430at2"/>
<dbReference type="InterPro" id="IPR038726">
    <property type="entry name" value="PDDEXK_AddAB-type"/>
</dbReference>
<keyword evidence="3" id="KW-1185">Reference proteome</keyword>
<dbReference type="InterPro" id="IPR011604">
    <property type="entry name" value="PDDEXK-like_dom_sf"/>
</dbReference>
<dbReference type="RefSeq" id="WP_013374829.1">
    <property type="nucleotide sequence ID" value="NC_014623.1"/>
</dbReference>
<protein>
    <submittedName>
        <fullName evidence="2">Conserved uncharacterized protein</fullName>
    </submittedName>
</protein>
<dbReference type="HOGENOM" id="CLU_700014_0_0_7"/>
<evidence type="ECO:0000313" key="2">
    <source>
        <dbReference type="EMBL" id="ADO69503.1"/>
    </source>
</evidence>
<evidence type="ECO:0000259" key="1">
    <source>
        <dbReference type="Pfam" id="PF12705"/>
    </source>
</evidence>
<dbReference type="EMBL" id="CP002271">
    <property type="protein sequence ID" value="ADO69503.1"/>
    <property type="molecule type" value="Genomic_DNA"/>
</dbReference>
<dbReference type="eggNOG" id="COG2887">
    <property type="taxonomic scope" value="Bacteria"/>
</dbReference>
<dbReference type="Proteomes" id="UP000001351">
    <property type="component" value="Chromosome"/>
</dbReference>
<dbReference type="KEGG" id="sur:STAUR_1699"/>
<feature type="domain" description="PD-(D/E)XK endonuclease-like" evidence="1">
    <location>
        <begin position="211"/>
        <end position="377"/>
    </location>
</feature>
<sequence>MELAVKRPDRIVPEYSLTGDLLSYLRCALQYRYYNGSALPPSRPVQMWYGEFIHGMLEASFRRWSDAGGALPFPWPCMPLPDAGPPQAPPQELAPHDLRVIGWPIEEALAYEGKRARSRRARISAYRRAEAAINLLGPHLFPLIADAEQKVIGTRLLPQPTHGPLLRSERYALHGVIDVLTNVELASVGPGNIIREAVEAKCPGLTGTFEVIVDYKGSRRPAMDEAHWALGEWQVQTYAWLRQRQQLAHPVVAGILIYVNELAPGGDDLRRLRQAIERGQTDVVPSRGDPDFYALQAWTPGAAPGLSEAFRFRRALRVIPITEESIARATREFDRIVSEIERRVIHEATQGHILETWPPTCHEPETCIACDFRFFCPRSAAPLEAHPAEPALADNGGP</sequence>
<proteinExistence type="predicted"/>
<accession>E3FQJ8</accession>
<organism evidence="2 3">
    <name type="scientific">Stigmatella aurantiaca (strain DW4/3-1)</name>
    <dbReference type="NCBI Taxonomy" id="378806"/>
    <lineage>
        <taxon>Bacteria</taxon>
        <taxon>Pseudomonadati</taxon>
        <taxon>Myxococcota</taxon>
        <taxon>Myxococcia</taxon>
        <taxon>Myxococcales</taxon>
        <taxon>Cystobacterineae</taxon>
        <taxon>Archangiaceae</taxon>
        <taxon>Stigmatella</taxon>
    </lineage>
</organism>
<name>E3FQJ8_STIAD</name>
<dbReference type="Gene3D" id="3.90.320.10">
    <property type="match status" value="1"/>
</dbReference>